<name>A0A8S4SA05_9NEOP</name>
<dbReference type="Proteomes" id="UP000838756">
    <property type="component" value="Unassembled WGS sequence"/>
</dbReference>
<keyword evidence="1" id="KW-0812">Transmembrane</keyword>
<feature type="transmembrane region" description="Helical" evidence="1">
    <location>
        <begin position="17"/>
        <end position="38"/>
    </location>
</feature>
<keyword evidence="1" id="KW-1133">Transmembrane helix</keyword>
<gene>
    <name evidence="2" type="primary">jg26249</name>
    <name evidence="2" type="ORF">PAEG_LOCUS24004</name>
</gene>
<protein>
    <submittedName>
        <fullName evidence="2">Jg26249 protein</fullName>
    </submittedName>
</protein>
<dbReference type="EMBL" id="CAKXAJ010026203">
    <property type="protein sequence ID" value="CAH2261713.1"/>
    <property type="molecule type" value="Genomic_DNA"/>
</dbReference>
<organism evidence="2 3">
    <name type="scientific">Pararge aegeria aegeria</name>
    <dbReference type="NCBI Taxonomy" id="348720"/>
    <lineage>
        <taxon>Eukaryota</taxon>
        <taxon>Metazoa</taxon>
        <taxon>Ecdysozoa</taxon>
        <taxon>Arthropoda</taxon>
        <taxon>Hexapoda</taxon>
        <taxon>Insecta</taxon>
        <taxon>Pterygota</taxon>
        <taxon>Neoptera</taxon>
        <taxon>Endopterygota</taxon>
        <taxon>Lepidoptera</taxon>
        <taxon>Glossata</taxon>
        <taxon>Ditrysia</taxon>
        <taxon>Papilionoidea</taxon>
        <taxon>Nymphalidae</taxon>
        <taxon>Satyrinae</taxon>
        <taxon>Satyrini</taxon>
        <taxon>Parargina</taxon>
        <taxon>Pararge</taxon>
    </lineage>
</organism>
<proteinExistence type="predicted"/>
<keyword evidence="1" id="KW-0472">Membrane</keyword>
<dbReference type="AlphaFoldDB" id="A0A8S4SA05"/>
<evidence type="ECO:0000313" key="3">
    <source>
        <dbReference type="Proteomes" id="UP000838756"/>
    </source>
</evidence>
<feature type="non-terminal residue" evidence="2">
    <location>
        <position position="1"/>
    </location>
</feature>
<accession>A0A8S4SA05</accession>
<comment type="caution">
    <text evidence="2">The sequence shown here is derived from an EMBL/GenBank/DDBJ whole genome shotgun (WGS) entry which is preliminary data.</text>
</comment>
<keyword evidence="3" id="KW-1185">Reference proteome</keyword>
<evidence type="ECO:0000256" key="1">
    <source>
        <dbReference type="SAM" id="Phobius"/>
    </source>
</evidence>
<reference evidence="2" key="1">
    <citation type="submission" date="2022-03" db="EMBL/GenBank/DDBJ databases">
        <authorList>
            <person name="Lindestad O."/>
        </authorList>
    </citation>
    <scope>NUCLEOTIDE SEQUENCE</scope>
</reference>
<dbReference type="OrthoDB" id="288203at2759"/>
<evidence type="ECO:0000313" key="2">
    <source>
        <dbReference type="EMBL" id="CAH2261713.1"/>
    </source>
</evidence>
<feature type="transmembrane region" description="Helical" evidence="1">
    <location>
        <begin position="84"/>
        <end position="106"/>
    </location>
</feature>
<sequence length="125" mass="13523">KLKDIPLSAKRQKLKKLLWLVSIARNALVVLAASAVAFCTHDADAPLFKLSGKVESGLPKFGLPPFSTTLGNQTVGFVEMVERLGSGLAVLPFVMVLANIAIAKAFSEYCFIRQNLEDDATVTFL</sequence>